<feature type="transmembrane region" description="Helical" evidence="7">
    <location>
        <begin position="205"/>
        <end position="225"/>
    </location>
</feature>
<evidence type="ECO:0000256" key="6">
    <source>
        <dbReference type="ARBA" id="ARBA00023136"/>
    </source>
</evidence>
<feature type="domain" description="Prepilin type IV endopeptidase peptidase" evidence="8">
    <location>
        <begin position="89"/>
        <end position="189"/>
    </location>
</feature>
<dbReference type="EMBL" id="LSDB01000019">
    <property type="protein sequence ID" value="KXB58234.1"/>
    <property type="molecule type" value="Genomic_DNA"/>
</dbReference>
<keyword evidence="6 7" id="KW-0472">Membrane</keyword>
<evidence type="ECO:0000259" key="9">
    <source>
        <dbReference type="Pfam" id="PF06750"/>
    </source>
</evidence>
<keyword evidence="4 7" id="KW-0812">Transmembrane</keyword>
<feature type="transmembrane region" description="Helical" evidence="7">
    <location>
        <begin position="135"/>
        <end position="153"/>
    </location>
</feature>
<sequence length="226" mass="26309">MASFIKCLISNPINKDFLTRKSACDKCNQRLKPLDLIPLLSFIFLKGKCRYCKKNIDINIFLYEVFSFIILVFYLLTKNILPLSYIDYFIVLILIFISIEDINKYEINEKLQIILLFLCGINFFLKQDISNLKNTFILVLLYHLIYLVTLKNIGYGDIKLFSILSLNLTLSKGIYLFLYTFIIAGFFVLILLLLKKATKNTKIPLAPYITLAYIVILIQGEITWII</sequence>
<dbReference type="PANTHER" id="PTHR30487">
    <property type="entry name" value="TYPE 4 PREPILIN-LIKE PROTEINS LEADER PEPTIDE-PROCESSING ENZYME"/>
    <property type="match status" value="1"/>
</dbReference>
<evidence type="ECO:0000256" key="2">
    <source>
        <dbReference type="ARBA" id="ARBA00005801"/>
    </source>
</evidence>
<organism evidence="10 11">
    <name type="scientific">Gemelliphila asaccharolytica</name>
    <dbReference type="NCBI Taxonomy" id="502393"/>
    <lineage>
        <taxon>Bacteria</taxon>
        <taxon>Bacillati</taxon>
        <taxon>Bacillota</taxon>
        <taxon>Bacilli</taxon>
        <taxon>Bacillales</taxon>
        <taxon>Gemellaceae</taxon>
        <taxon>Gemelliphila</taxon>
    </lineage>
</organism>
<feature type="transmembrane region" description="Helical" evidence="7">
    <location>
        <begin position="56"/>
        <end position="76"/>
    </location>
</feature>
<evidence type="ECO:0000256" key="3">
    <source>
        <dbReference type="ARBA" id="ARBA00022475"/>
    </source>
</evidence>
<protein>
    <submittedName>
        <fullName evidence="10">Bacterial peptidase A24 protein</fullName>
    </submittedName>
</protein>
<proteinExistence type="inferred from homology"/>
<dbReference type="Gene3D" id="1.20.120.1220">
    <property type="match status" value="1"/>
</dbReference>
<dbReference type="InterPro" id="IPR050882">
    <property type="entry name" value="Prepilin_peptidase/N-MTase"/>
</dbReference>
<keyword evidence="5 7" id="KW-1133">Transmembrane helix</keyword>
<keyword evidence="11" id="KW-1185">Reference proteome</keyword>
<comment type="caution">
    <text evidence="10">The sequence shown here is derived from an EMBL/GenBank/DDBJ whole genome shotgun (WGS) entry which is preliminary data.</text>
</comment>
<comment type="subcellular location">
    <subcellularLocation>
        <location evidence="1">Cell membrane</location>
        <topology evidence="1">Multi-pass membrane protein</topology>
    </subcellularLocation>
</comment>
<dbReference type="InterPro" id="IPR000045">
    <property type="entry name" value="Prepilin_IV_endopep_pep"/>
</dbReference>
<feature type="transmembrane region" description="Helical" evidence="7">
    <location>
        <begin position="82"/>
        <end position="99"/>
    </location>
</feature>
<dbReference type="Proteomes" id="UP000070467">
    <property type="component" value="Unassembled WGS sequence"/>
</dbReference>
<evidence type="ECO:0000256" key="4">
    <source>
        <dbReference type="ARBA" id="ARBA00022692"/>
    </source>
</evidence>
<keyword evidence="3" id="KW-1003">Cell membrane</keyword>
<accession>A0ABR5TM66</accession>
<evidence type="ECO:0000256" key="5">
    <source>
        <dbReference type="ARBA" id="ARBA00022989"/>
    </source>
</evidence>
<dbReference type="Pfam" id="PF06750">
    <property type="entry name" value="A24_N_bact"/>
    <property type="match status" value="1"/>
</dbReference>
<evidence type="ECO:0000256" key="1">
    <source>
        <dbReference type="ARBA" id="ARBA00004651"/>
    </source>
</evidence>
<name>A0ABR5TM66_9BACL</name>
<dbReference type="InterPro" id="IPR010627">
    <property type="entry name" value="Prepilin_pept_A24_N"/>
</dbReference>
<evidence type="ECO:0000256" key="7">
    <source>
        <dbReference type="SAM" id="Phobius"/>
    </source>
</evidence>
<comment type="similarity">
    <text evidence="2">Belongs to the peptidase A24 family.</text>
</comment>
<gene>
    <name evidence="10" type="ORF">HMPREF1871_00570</name>
</gene>
<feature type="domain" description="Prepilin peptidase A24 N-terminal" evidence="9">
    <location>
        <begin position="2"/>
        <end position="75"/>
    </location>
</feature>
<dbReference type="PANTHER" id="PTHR30487:SF0">
    <property type="entry name" value="PREPILIN LEADER PEPTIDASE_N-METHYLTRANSFERASE-RELATED"/>
    <property type="match status" value="1"/>
</dbReference>
<feature type="transmembrane region" description="Helical" evidence="7">
    <location>
        <begin position="174"/>
        <end position="193"/>
    </location>
</feature>
<dbReference type="Pfam" id="PF01478">
    <property type="entry name" value="Peptidase_A24"/>
    <property type="match status" value="1"/>
</dbReference>
<evidence type="ECO:0000259" key="8">
    <source>
        <dbReference type="Pfam" id="PF01478"/>
    </source>
</evidence>
<reference evidence="10 11" key="1">
    <citation type="submission" date="2016-01" db="EMBL/GenBank/DDBJ databases">
        <authorList>
            <person name="Mitreva M."/>
            <person name="Pepin K.H."/>
            <person name="Mihindukulasuriya K.A."/>
            <person name="Fulton R."/>
            <person name="Fronick C."/>
            <person name="O'Laughlin M."/>
            <person name="Miner T."/>
            <person name="Herter B."/>
            <person name="Rosa B.A."/>
            <person name="Cordes M."/>
            <person name="Tomlinson C."/>
            <person name="Wollam A."/>
            <person name="Palsikar V.B."/>
            <person name="Mardis E.R."/>
            <person name="Wilson R.K."/>
        </authorList>
    </citation>
    <scope>NUCLEOTIDE SEQUENCE [LARGE SCALE GENOMIC DNA]</scope>
    <source>
        <strain evidence="10 11">KA00071</strain>
    </source>
</reference>
<evidence type="ECO:0000313" key="11">
    <source>
        <dbReference type="Proteomes" id="UP000070467"/>
    </source>
</evidence>
<evidence type="ECO:0000313" key="10">
    <source>
        <dbReference type="EMBL" id="KXB58234.1"/>
    </source>
</evidence>